<dbReference type="GO" id="GO:0005774">
    <property type="term" value="C:vacuolar membrane"/>
    <property type="evidence" value="ECO:0007669"/>
    <property type="project" value="TreeGrafter"/>
</dbReference>
<dbReference type="SMART" id="SM00679">
    <property type="entry name" value="CTNS"/>
    <property type="match status" value="2"/>
</dbReference>
<evidence type="ECO:0000256" key="2">
    <source>
        <dbReference type="ARBA" id="ARBA00022448"/>
    </source>
</evidence>
<evidence type="ECO:0000256" key="4">
    <source>
        <dbReference type="ARBA" id="ARBA00022737"/>
    </source>
</evidence>
<evidence type="ECO:0000256" key="7">
    <source>
        <dbReference type="SAM" id="Phobius"/>
    </source>
</evidence>
<sequence>MASEQVIQAAHIISWAIGWIYMVAWTFSFFPQAILNWRRCTTAGLMPDFVLLNIYGFTCYSVSTALFLYSTSIRNQYAARHPASPEPTVRFNDLCFGSIGLAASVLTYSQFWPRLWGWDPRNTTHRHVTKVTLGLIYGGIFALILLIVVVETRGSPSGWAWIDVVYGMEYVKLIYTIFKYIPQVVANFRRQSTKGWSIEQQLLDFTGGILSLSQLVIDSSLQSDWSGLTGNPLKFGLANISLIFDVIFIMQHFVLFGPVDETLVVDGRLEGEDEALLAHRND</sequence>
<dbReference type="InterPro" id="IPR006603">
    <property type="entry name" value="PQ-loop_rpt"/>
</dbReference>
<dbReference type="Pfam" id="PF04193">
    <property type="entry name" value="PQ-loop"/>
    <property type="match status" value="2"/>
</dbReference>
<name>A0A9Q9AEJ2_9PEZI</name>
<evidence type="ECO:0000256" key="5">
    <source>
        <dbReference type="ARBA" id="ARBA00022989"/>
    </source>
</evidence>
<reference evidence="8" key="1">
    <citation type="submission" date="2022-06" db="EMBL/GenBank/DDBJ databases">
        <title>Complete genome sequences of two strains of the flax pathogen Septoria linicola.</title>
        <authorList>
            <person name="Lapalu N."/>
            <person name="Simon A."/>
            <person name="Demenou B."/>
            <person name="Paumier D."/>
            <person name="Guillot M.-P."/>
            <person name="Gout L."/>
            <person name="Valade R."/>
        </authorList>
    </citation>
    <scope>NUCLEOTIDE SEQUENCE</scope>
    <source>
        <strain evidence="8">SE15195</strain>
    </source>
</reference>
<keyword evidence="2" id="KW-0813">Transport</keyword>
<dbReference type="Gene3D" id="1.20.1280.290">
    <property type="match status" value="1"/>
</dbReference>
<dbReference type="EMBL" id="CP099418">
    <property type="protein sequence ID" value="USW47542.1"/>
    <property type="molecule type" value="Genomic_DNA"/>
</dbReference>
<feature type="transmembrane region" description="Helical" evidence="7">
    <location>
        <begin position="50"/>
        <end position="70"/>
    </location>
</feature>
<keyword evidence="9" id="KW-1185">Reference proteome</keyword>
<dbReference type="OrthoDB" id="75720at2759"/>
<evidence type="ECO:0000313" key="9">
    <source>
        <dbReference type="Proteomes" id="UP001056384"/>
    </source>
</evidence>
<feature type="transmembrane region" description="Helical" evidence="7">
    <location>
        <begin position="131"/>
        <end position="150"/>
    </location>
</feature>
<proteinExistence type="predicted"/>
<dbReference type="GO" id="GO:0012505">
    <property type="term" value="C:endomembrane system"/>
    <property type="evidence" value="ECO:0007669"/>
    <property type="project" value="UniProtKB-SubCell"/>
</dbReference>
<protein>
    <submittedName>
        <fullName evidence="8">Lysosomal cystine transporter</fullName>
    </submittedName>
</protein>
<dbReference type="Proteomes" id="UP001056384">
    <property type="component" value="Chromosome 1"/>
</dbReference>
<feature type="transmembrane region" description="Helical" evidence="7">
    <location>
        <begin position="12"/>
        <end position="30"/>
    </location>
</feature>
<keyword evidence="6 7" id="KW-0472">Membrane</keyword>
<dbReference type="AlphaFoldDB" id="A0A9Q9AEJ2"/>
<keyword evidence="5 7" id="KW-1133">Transmembrane helix</keyword>
<evidence type="ECO:0000256" key="1">
    <source>
        <dbReference type="ARBA" id="ARBA00004127"/>
    </source>
</evidence>
<keyword evidence="3 7" id="KW-0812">Transmembrane</keyword>
<dbReference type="GO" id="GO:0000324">
    <property type="term" value="C:fungal-type vacuole"/>
    <property type="evidence" value="ECO:0007669"/>
    <property type="project" value="TreeGrafter"/>
</dbReference>
<gene>
    <name evidence="8" type="ORF">Slin15195_G008610</name>
</gene>
<keyword evidence="4" id="KW-0677">Repeat</keyword>
<dbReference type="GO" id="GO:0015184">
    <property type="term" value="F:L-cystine transmembrane transporter activity"/>
    <property type="evidence" value="ECO:0007669"/>
    <property type="project" value="TreeGrafter"/>
</dbReference>
<organism evidence="8 9">
    <name type="scientific">Septoria linicola</name>
    <dbReference type="NCBI Taxonomy" id="215465"/>
    <lineage>
        <taxon>Eukaryota</taxon>
        <taxon>Fungi</taxon>
        <taxon>Dikarya</taxon>
        <taxon>Ascomycota</taxon>
        <taxon>Pezizomycotina</taxon>
        <taxon>Dothideomycetes</taxon>
        <taxon>Dothideomycetidae</taxon>
        <taxon>Mycosphaerellales</taxon>
        <taxon>Mycosphaerellaceae</taxon>
        <taxon>Septoria</taxon>
    </lineage>
</organism>
<dbReference type="PANTHER" id="PTHR13131:SF5">
    <property type="entry name" value="CYSTINOSIN"/>
    <property type="match status" value="1"/>
</dbReference>
<accession>A0A9Q9AEJ2</accession>
<comment type="subcellular location">
    <subcellularLocation>
        <location evidence="1">Endomembrane system</location>
        <topology evidence="1">Multi-pass membrane protein</topology>
    </subcellularLocation>
</comment>
<dbReference type="PANTHER" id="PTHR13131">
    <property type="entry name" value="CYSTINOSIN"/>
    <property type="match status" value="1"/>
</dbReference>
<evidence type="ECO:0000313" key="8">
    <source>
        <dbReference type="EMBL" id="USW47542.1"/>
    </source>
</evidence>
<dbReference type="InterPro" id="IPR005282">
    <property type="entry name" value="LC_transporter"/>
</dbReference>
<evidence type="ECO:0000256" key="3">
    <source>
        <dbReference type="ARBA" id="ARBA00022692"/>
    </source>
</evidence>
<evidence type="ECO:0000256" key="6">
    <source>
        <dbReference type="ARBA" id="ARBA00023136"/>
    </source>
</evidence>